<dbReference type="Proteomes" id="UP001049176">
    <property type="component" value="Chromosome 4"/>
</dbReference>
<sequence>MPSSDDIERQVSQFLTLQQVVTCPFSTISAMFFLYGIYIVLFGLSIRAFSRPNNPASKLYIAETITLFVLGTISVAINTWGVSRQTSLYYTAVLTKTYSTLYTYLMGDTWKSIWTSTTNLTSCLMNVIANSTLIHRCYIICNSRRALLYPLALIAFVLNGTNFGCIIALTVGINKTGKHFSLDFVLKAEAIKNGAAIGLATFQIGLAFITAGRIWWITREARLFMGTRTQSRYTAIVAIIMESGLLYAASLVYHVISQIAVAKWSFIGRGALDPVVIVILMSGIAPTMVNVRIAYGKSIDSVDQVVSTLDFAAERGNENQRISFWSGAARQSTFHTIDLQSLGVQHNIA</sequence>
<dbReference type="GeneID" id="66076969"/>
<dbReference type="OrthoDB" id="3226582at2759"/>
<reference evidence="2" key="1">
    <citation type="journal article" date="2021" name="Genome Biol. Evol.">
        <title>The assembled and annotated genome of the fairy-ring fungus Marasmius oreades.</title>
        <authorList>
            <person name="Hiltunen M."/>
            <person name="Ament-Velasquez S.L."/>
            <person name="Johannesson H."/>
        </authorList>
    </citation>
    <scope>NUCLEOTIDE SEQUENCE</scope>
    <source>
        <strain evidence="2">03SP1</strain>
    </source>
</reference>
<name>A0A9P7UVF5_9AGAR</name>
<protein>
    <submittedName>
        <fullName evidence="2">Uncharacterized protein</fullName>
    </submittedName>
</protein>
<dbReference type="RefSeq" id="XP_043010761.1">
    <property type="nucleotide sequence ID" value="XM_043152675.1"/>
</dbReference>
<comment type="caution">
    <text evidence="2">The sequence shown here is derived from an EMBL/GenBank/DDBJ whole genome shotgun (WGS) entry which is preliminary data.</text>
</comment>
<proteinExistence type="predicted"/>
<feature type="transmembrane region" description="Helical" evidence="1">
    <location>
        <begin position="25"/>
        <end position="47"/>
    </location>
</feature>
<gene>
    <name evidence="2" type="ORF">E1B28_007893</name>
</gene>
<feature type="transmembrane region" description="Helical" evidence="1">
    <location>
        <begin position="146"/>
        <end position="173"/>
    </location>
</feature>
<keyword evidence="3" id="KW-1185">Reference proteome</keyword>
<organism evidence="2 3">
    <name type="scientific">Marasmius oreades</name>
    <name type="common">fairy-ring Marasmius</name>
    <dbReference type="NCBI Taxonomy" id="181124"/>
    <lineage>
        <taxon>Eukaryota</taxon>
        <taxon>Fungi</taxon>
        <taxon>Dikarya</taxon>
        <taxon>Basidiomycota</taxon>
        <taxon>Agaricomycotina</taxon>
        <taxon>Agaricomycetes</taxon>
        <taxon>Agaricomycetidae</taxon>
        <taxon>Agaricales</taxon>
        <taxon>Marasmiineae</taxon>
        <taxon>Marasmiaceae</taxon>
        <taxon>Marasmius</taxon>
    </lineage>
</organism>
<feature type="transmembrane region" description="Helical" evidence="1">
    <location>
        <begin position="276"/>
        <end position="295"/>
    </location>
</feature>
<keyword evidence="1" id="KW-0812">Transmembrane</keyword>
<keyword evidence="1" id="KW-0472">Membrane</keyword>
<feature type="transmembrane region" description="Helical" evidence="1">
    <location>
        <begin position="113"/>
        <end position="134"/>
    </location>
</feature>
<evidence type="ECO:0000313" key="3">
    <source>
        <dbReference type="Proteomes" id="UP001049176"/>
    </source>
</evidence>
<dbReference type="EMBL" id="CM032184">
    <property type="protein sequence ID" value="KAG7094291.1"/>
    <property type="molecule type" value="Genomic_DNA"/>
</dbReference>
<evidence type="ECO:0000313" key="2">
    <source>
        <dbReference type="EMBL" id="KAG7094291.1"/>
    </source>
</evidence>
<feature type="transmembrane region" description="Helical" evidence="1">
    <location>
        <begin position="193"/>
        <end position="212"/>
    </location>
</feature>
<dbReference type="AlphaFoldDB" id="A0A9P7UVF5"/>
<keyword evidence="1" id="KW-1133">Transmembrane helix</keyword>
<feature type="transmembrane region" description="Helical" evidence="1">
    <location>
        <begin position="59"/>
        <end position="80"/>
    </location>
</feature>
<feature type="transmembrane region" description="Helical" evidence="1">
    <location>
        <begin position="233"/>
        <end position="256"/>
    </location>
</feature>
<evidence type="ECO:0000256" key="1">
    <source>
        <dbReference type="SAM" id="Phobius"/>
    </source>
</evidence>
<accession>A0A9P7UVF5</accession>